<protein>
    <submittedName>
        <fullName evidence="13">Outer membrane receptor protein involved in Fe transport</fullName>
    </submittedName>
</protein>
<evidence type="ECO:0000256" key="8">
    <source>
        <dbReference type="PROSITE-ProRule" id="PRU01360"/>
    </source>
</evidence>
<feature type="domain" description="TonB-dependent receptor plug" evidence="12">
    <location>
        <begin position="118"/>
        <end position="225"/>
    </location>
</feature>
<dbReference type="Gene3D" id="2.40.170.20">
    <property type="entry name" value="TonB-dependent receptor, beta-barrel domain"/>
    <property type="match status" value="1"/>
</dbReference>
<feature type="domain" description="TonB-dependent receptor-like beta-barrel" evidence="11">
    <location>
        <begin position="331"/>
        <end position="833"/>
    </location>
</feature>
<evidence type="ECO:0000259" key="12">
    <source>
        <dbReference type="Pfam" id="PF07715"/>
    </source>
</evidence>
<comment type="similarity">
    <text evidence="8 9">Belongs to the TonB-dependent receptor family.</text>
</comment>
<gene>
    <name evidence="13" type="ORF">BXY80_0658</name>
</gene>
<dbReference type="InterPro" id="IPR037066">
    <property type="entry name" value="Plug_dom_sf"/>
</dbReference>
<dbReference type="GO" id="GO:0044718">
    <property type="term" value="P:siderophore transmembrane transport"/>
    <property type="evidence" value="ECO:0007669"/>
    <property type="project" value="TreeGrafter"/>
</dbReference>
<dbReference type="Pfam" id="PF07715">
    <property type="entry name" value="Plug"/>
    <property type="match status" value="1"/>
</dbReference>
<evidence type="ECO:0000256" key="4">
    <source>
        <dbReference type="ARBA" id="ARBA00022692"/>
    </source>
</evidence>
<evidence type="ECO:0000256" key="6">
    <source>
        <dbReference type="ARBA" id="ARBA00023136"/>
    </source>
</evidence>
<name>A0A420DWG5_9FLAO</name>
<dbReference type="OrthoDB" id="1453181at2"/>
<dbReference type="AlphaFoldDB" id="A0A420DWG5"/>
<dbReference type="GO" id="GO:0015344">
    <property type="term" value="F:siderophore uptake transmembrane transporter activity"/>
    <property type="evidence" value="ECO:0007669"/>
    <property type="project" value="TreeGrafter"/>
</dbReference>
<dbReference type="InterPro" id="IPR012910">
    <property type="entry name" value="Plug_dom"/>
</dbReference>
<accession>A0A420DWG5</accession>
<organism evidence="13 14">
    <name type="scientific">Ichthyenterobacterium magnum</name>
    <dbReference type="NCBI Taxonomy" id="1230530"/>
    <lineage>
        <taxon>Bacteria</taxon>
        <taxon>Pseudomonadati</taxon>
        <taxon>Bacteroidota</taxon>
        <taxon>Flavobacteriia</taxon>
        <taxon>Flavobacteriales</taxon>
        <taxon>Flavobacteriaceae</taxon>
        <taxon>Ichthyenterobacterium</taxon>
    </lineage>
</organism>
<dbReference type="GO" id="GO:0009279">
    <property type="term" value="C:cell outer membrane"/>
    <property type="evidence" value="ECO:0007669"/>
    <property type="project" value="UniProtKB-SubCell"/>
</dbReference>
<evidence type="ECO:0000259" key="11">
    <source>
        <dbReference type="Pfam" id="PF00593"/>
    </source>
</evidence>
<proteinExistence type="inferred from homology"/>
<dbReference type="EMBL" id="RAQJ01000001">
    <property type="protein sequence ID" value="RKE98568.1"/>
    <property type="molecule type" value="Genomic_DNA"/>
</dbReference>
<dbReference type="InterPro" id="IPR036942">
    <property type="entry name" value="Beta-barrel_TonB_sf"/>
</dbReference>
<keyword evidence="2 8" id="KW-0813">Transport</keyword>
<keyword evidence="14" id="KW-1185">Reference proteome</keyword>
<evidence type="ECO:0000313" key="13">
    <source>
        <dbReference type="EMBL" id="RKE98568.1"/>
    </source>
</evidence>
<reference evidence="13 14" key="1">
    <citation type="submission" date="2018-09" db="EMBL/GenBank/DDBJ databases">
        <title>Genomic Encyclopedia of Archaeal and Bacterial Type Strains, Phase II (KMG-II): from individual species to whole genera.</title>
        <authorList>
            <person name="Goeker M."/>
        </authorList>
    </citation>
    <scope>NUCLEOTIDE SEQUENCE [LARGE SCALE GENOMIC DNA]</scope>
    <source>
        <strain evidence="13 14">DSM 26283</strain>
    </source>
</reference>
<comment type="subcellular location">
    <subcellularLocation>
        <location evidence="1 8">Cell outer membrane</location>
        <topology evidence="1 8">Multi-pass membrane protein</topology>
    </subcellularLocation>
</comment>
<keyword evidence="7 8" id="KW-0998">Cell outer membrane</keyword>
<keyword evidence="3 8" id="KW-1134">Transmembrane beta strand</keyword>
<dbReference type="PROSITE" id="PS52016">
    <property type="entry name" value="TONB_DEPENDENT_REC_3"/>
    <property type="match status" value="1"/>
</dbReference>
<dbReference type="Pfam" id="PF00593">
    <property type="entry name" value="TonB_dep_Rec_b-barrel"/>
    <property type="match status" value="1"/>
</dbReference>
<evidence type="ECO:0000256" key="1">
    <source>
        <dbReference type="ARBA" id="ARBA00004571"/>
    </source>
</evidence>
<dbReference type="InterPro" id="IPR008969">
    <property type="entry name" value="CarboxyPept-like_regulatory"/>
</dbReference>
<evidence type="ECO:0000256" key="5">
    <source>
        <dbReference type="ARBA" id="ARBA00023077"/>
    </source>
</evidence>
<dbReference type="Proteomes" id="UP000284892">
    <property type="component" value="Unassembled WGS sequence"/>
</dbReference>
<dbReference type="Gene3D" id="2.60.40.1120">
    <property type="entry name" value="Carboxypeptidase-like, regulatory domain"/>
    <property type="match status" value="1"/>
</dbReference>
<dbReference type="Pfam" id="PF13715">
    <property type="entry name" value="CarbopepD_reg_2"/>
    <property type="match status" value="1"/>
</dbReference>
<evidence type="ECO:0000256" key="3">
    <source>
        <dbReference type="ARBA" id="ARBA00022452"/>
    </source>
</evidence>
<dbReference type="Gene3D" id="2.170.130.10">
    <property type="entry name" value="TonB-dependent receptor, plug domain"/>
    <property type="match status" value="1"/>
</dbReference>
<dbReference type="PANTHER" id="PTHR30069:SF27">
    <property type="entry name" value="BLL4766 PROTEIN"/>
    <property type="match status" value="1"/>
</dbReference>
<evidence type="ECO:0000256" key="7">
    <source>
        <dbReference type="ARBA" id="ARBA00023237"/>
    </source>
</evidence>
<keyword evidence="10" id="KW-0732">Signal</keyword>
<evidence type="ECO:0000256" key="9">
    <source>
        <dbReference type="RuleBase" id="RU003357"/>
    </source>
</evidence>
<dbReference type="SUPFAM" id="SSF56935">
    <property type="entry name" value="Porins"/>
    <property type="match status" value="1"/>
</dbReference>
<evidence type="ECO:0000256" key="2">
    <source>
        <dbReference type="ARBA" id="ARBA00022448"/>
    </source>
</evidence>
<comment type="caution">
    <text evidence="13">The sequence shown here is derived from an EMBL/GenBank/DDBJ whole genome shotgun (WGS) entry which is preliminary data.</text>
</comment>
<keyword evidence="5 9" id="KW-0798">TonB box</keyword>
<evidence type="ECO:0000256" key="10">
    <source>
        <dbReference type="SAM" id="SignalP"/>
    </source>
</evidence>
<keyword evidence="6 8" id="KW-0472">Membrane</keyword>
<keyword evidence="13" id="KW-0675">Receptor</keyword>
<dbReference type="InterPro" id="IPR039426">
    <property type="entry name" value="TonB-dep_rcpt-like"/>
</dbReference>
<dbReference type="RefSeq" id="WP_120199773.1">
    <property type="nucleotide sequence ID" value="NZ_RAQJ01000001.1"/>
</dbReference>
<sequence length="880" mass="96981">MKKITKFLFMIVAMLFATITFSQSTVTGKVEDAGLGLPGANVVEKGTSNGVSTDIDGKFTLNTQGASGELVISYVGYSSVTISFNGSQDLGTIKLSPDNSLDEVVIIGSGVIDLAEDRKTPIAVSTIKAARIQEKAGNSDLPELLKSTPSVHTTQRGGFGDGQLFLRGFNQTNTAFLLNGQPINSPEDGRMFWSNWSGVLDVANAVQVQRGLGSSKLAISSVGGTVNIVTKTIDKKEGGFVQQMIGNDNYTKTSAAYSTGLMENGLAVSAMFGHWQGEGYVDHTEGQGQTYFLSFGYKINENHILNLMLTGAPQWHAAAGNADLEDFLNEDRGRRYNSWNATGVNSPNNLKSGVYPGGRNVYHKPVINLNWDWKINEKSELSTVLYGSKGRGAFVQSQFDRNSGEATYARGSNNNHDWYGLVTNYSNELNENLSFNVGADVRLYNGIHYRSVNEFFSVDSVSDSSIYNGGSYEITEVFGGINPWNLLFNSNDDHGQRLHPYYDYEEDINYLGVFGQIEYTKDKFSAYFQGSASAQSHVRTEYGNSSEEGRGLESEKVNNPGFNLKLGGAYRINDQNTVFLNTGYYSRQPYHSDLFIDDRASNQLNPLSDENQNVTGVEAGYKFMGDKISANVNLYYTVWDNRIDYDSEDTLGANGLPINEDVPNTDPAFNPADNIADVFYSTSGIKQVHMGGELEIFARLVDRLELQGFLSIGNWEYDGDVTLNESVEGGASTSTGEVSYIDGAKVGNAAQFTAGIGAKYEILPRFKIDANWNQYDKLFGNANYGGSEFSTQDNRGSIELPSYDTVDAGLSYKWLVGKDDKNSIQFRLNVNNVFSEVYLEYSDENKHVDAGDEAWNGVNVENRVRFGYGRTWNFSMRYNF</sequence>
<feature type="chain" id="PRO_5019468917" evidence="10">
    <location>
        <begin position="23"/>
        <end position="880"/>
    </location>
</feature>
<dbReference type="PANTHER" id="PTHR30069">
    <property type="entry name" value="TONB-DEPENDENT OUTER MEMBRANE RECEPTOR"/>
    <property type="match status" value="1"/>
</dbReference>
<dbReference type="InterPro" id="IPR000531">
    <property type="entry name" value="Beta-barrel_TonB"/>
</dbReference>
<feature type="signal peptide" evidence="10">
    <location>
        <begin position="1"/>
        <end position="22"/>
    </location>
</feature>
<keyword evidence="4 8" id="KW-0812">Transmembrane</keyword>
<dbReference type="SUPFAM" id="SSF49464">
    <property type="entry name" value="Carboxypeptidase regulatory domain-like"/>
    <property type="match status" value="1"/>
</dbReference>
<evidence type="ECO:0000313" key="14">
    <source>
        <dbReference type="Proteomes" id="UP000284892"/>
    </source>
</evidence>